<reference evidence="2" key="2">
    <citation type="submission" date="2023-05" db="EMBL/GenBank/DDBJ databases">
        <authorList>
            <consortium name="Lawrence Berkeley National Laboratory"/>
            <person name="Steindorff A."/>
            <person name="Hensen N."/>
            <person name="Bonometti L."/>
            <person name="Westerberg I."/>
            <person name="Brannstrom I.O."/>
            <person name="Guillou S."/>
            <person name="Cros-Aarteil S."/>
            <person name="Calhoun S."/>
            <person name="Haridas S."/>
            <person name="Kuo A."/>
            <person name="Mondo S."/>
            <person name="Pangilinan J."/>
            <person name="Riley R."/>
            <person name="Labutti K."/>
            <person name="Andreopoulos B."/>
            <person name="Lipzen A."/>
            <person name="Chen C."/>
            <person name="Yanf M."/>
            <person name="Daum C."/>
            <person name="Ng V."/>
            <person name="Clum A."/>
            <person name="Ohm R."/>
            <person name="Martin F."/>
            <person name="Silar P."/>
            <person name="Natvig D."/>
            <person name="Lalanne C."/>
            <person name="Gautier V."/>
            <person name="Ament-Velasquez S.L."/>
            <person name="Kruys A."/>
            <person name="Hutchinson M.I."/>
            <person name="Powell A.J."/>
            <person name="Barry K."/>
            <person name="Miller A.N."/>
            <person name="Grigoriev I.V."/>
            <person name="Debuchy R."/>
            <person name="Gladieux P."/>
            <person name="Thoren M.H."/>
            <person name="Johannesson H."/>
        </authorList>
    </citation>
    <scope>NUCLEOTIDE SEQUENCE</scope>
    <source>
        <strain evidence="2">CBS 538.74</strain>
    </source>
</reference>
<evidence type="ECO:0000313" key="3">
    <source>
        <dbReference type="Proteomes" id="UP001302745"/>
    </source>
</evidence>
<name>A0AAN6VFE0_9PEZI</name>
<accession>A0AAN6VFE0</accession>
<protein>
    <submittedName>
        <fullName evidence="2">Uncharacterized protein</fullName>
    </submittedName>
</protein>
<gene>
    <name evidence="2" type="ORF">C8A00DRAFT_17995</name>
</gene>
<dbReference type="EMBL" id="MU857069">
    <property type="protein sequence ID" value="KAK4150478.1"/>
    <property type="molecule type" value="Genomic_DNA"/>
</dbReference>
<feature type="signal peptide" evidence="1">
    <location>
        <begin position="1"/>
        <end position="23"/>
    </location>
</feature>
<dbReference type="AlphaFoldDB" id="A0AAN6VFE0"/>
<keyword evidence="1" id="KW-0732">Signal</keyword>
<feature type="chain" id="PRO_5042983226" evidence="1">
    <location>
        <begin position="24"/>
        <end position="187"/>
    </location>
</feature>
<evidence type="ECO:0000313" key="2">
    <source>
        <dbReference type="EMBL" id="KAK4150478.1"/>
    </source>
</evidence>
<reference evidence="2" key="1">
    <citation type="journal article" date="2023" name="Mol. Phylogenet. Evol.">
        <title>Genome-scale phylogeny and comparative genomics of the fungal order Sordariales.</title>
        <authorList>
            <person name="Hensen N."/>
            <person name="Bonometti L."/>
            <person name="Westerberg I."/>
            <person name="Brannstrom I.O."/>
            <person name="Guillou S."/>
            <person name="Cros-Aarteil S."/>
            <person name="Calhoun S."/>
            <person name="Haridas S."/>
            <person name="Kuo A."/>
            <person name="Mondo S."/>
            <person name="Pangilinan J."/>
            <person name="Riley R."/>
            <person name="LaButti K."/>
            <person name="Andreopoulos B."/>
            <person name="Lipzen A."/>
            <person name="Chen C."/>
            <person name="Yan M."/>
            <person name="Daum C."/>
            <person name="Ng V."/>
            <person name="Clum A."/>
            <person name="Steindorff A."/>
            <person name="Ohm R.A."/>
            <person name="Martin F."/>
            <person name="Silar P."/>
            <person name="Natvig D.O."/>
            <person name="Lalanne C."/>
            <person name="Gautier V."/>
            <person name="Ament-Velasquez S.L."/>
            <person name="Kruys A."/>
            <person name="Hutchinson M.I."/>
            <person name="Powell A.J."/>
            <person name="Barry K."/>
            <person name="Miller A.N."/>
            <person name="Grigoriev I.V."/>
            <person name="Debuchy R."/>
            <person name="Gladieux P."/>
            <person name="Hiltunen Thoren M."/>
            <person name="Johannesson H."/>
        </authorList>
    </citation>
    <scope>NUCLEOTIDE SEQUENCE</scope>
    <source>
        <strain evidence="2">CBS 538.74</strain>
    </source>
</reference>
<sequence length="187" mass="18900">MAIFSLSARALLLAVLLTTGVTGNPIGLASSDSISICDTVKCTADTICKVIDGKAQCVPKPIECGKAVCEPGTTCCNPSCGLCVKPGMACTAHICPPIIVEPPCWTTSNWGKLVQCGPNVCKAGLECCNESCGICVEPGKGCTMQFCGGEQCGKTVCAAGLVCCNSSCGICAPPNGACTMQFCADGV</sequence>
<dbReference type="Proteomes" id="UP001302745">
    <property type="component" value="Unassembled WGS sequence"/>
</dbReference>
<proteinExistence type="predicted"/>
<keyword evidence="3" id="KW-1185">Reference proteome</keyword>
<comment type="caution">
    <text evidence="2">The sequence shown here is derived from an EMBL/GenBank/DDBJ whole genome shotgun (WGS) entry which is preliminary data.</text>
</comment>
<organism evidence="2 3">
    <name type="scientific">Chaetomidium leptoderma</name>
    <dbReference type="NCBI Taxonomy" id="669021"/>
    <lineage>
        <taxon>Eukaryota</taxon>
        <taxon>Fungi</taxon>
        <taxon>Dikarya</taxon>
        <taxon>Ascomycota</taxon>
        <taxon>Pezizomycotina</taxon>
        <taxon>Sordariomycetes</taxon>
        <taxon>Sordariomycetidae</taxon>
        <taxon>Sordariales</taxon>
        <taxon>Chaetomiaceae</taxon>
        <taxon>Chaetomidium</taxon>
    </lineage>
</organism>
<evidence type="ECO:0000256" key="1">
    <source>
        <dbReference type="SAM" id="SignalP"/>
    </source>
</evidence>